<feature type="region of interest" description="Disordered" evidence="7">
    <location>
        <begin position="1"/>
        <end position="27"/>
    </location>
</feature>
<dbReference type="OrthoDB" id="1882547at2759"/>
<dbReference type="PANTHER" id="PTHR31933:SF1">
    <property type="entry name" value="PROTEIN PECTIC ARABINOGALACTAN SYNTHESIS-RELATED"/>
    <property type="match status" value="1"/>
</dbReference>
<evidence type="ECO:0000256" key="6">
    <source>
        <dbReference type="ARBA" id="ARBA00030350"/>
    </source>
</evidence>
<keyword evidence="4" id="KW-0294">Fucose metabolism</keyword>
<evidence type="ECO:0000256" key="7">
    <source>
        <dbReference type="SAM" id="MobiDB-lite"/>
    </source>
</evidence>
<evidence type="ECO:0000256" key="5">
    <source>
        <dbReference type="ARBA" id="ARBA00023277"/>
    </source>
</evidence>
<dbReference type="GO" id="GO:0016757">
    <property type="term" value="F:glycosyltransferase activity"/>
    <property type="evidence" value="ECO:0007669"/>
    <property type="project" value="UniProtKB-KW"/>
</dbReference>
<keyword evidence="2" id="KW-0328">Glycosyltransferase</keyword>
<dbReference type="PANTHER" id="PTHR31933">
    <property type="entry name" value="O-FUCOSYLTRANSFERASE 2-RELATED"/>
    <property type="match status" value="1"/>
</dbReference>
<dbReference type="GO" id="GO:0006004">
    <property type="term" value="P:fucose metabolic process"/>
    <property type="evidence" value="ECO:0007669"/>
    <property type="project" value="UniProtKB-KW"/>
</dbReference>
<comment type="similarity">
    <text evidence="1">Belongs to the glycosyltransferase GT106 family.</text>
</comment>
<evidence type="ECO:0000256" key="1">
    <source>
        <dbReference type="ARBA" id="ARBA00007737"/>
    </source>
</evidence>
<reference evidence="8" key="2">
    <citation type="journal article" date="2022" name="Hortic Res">
        <title>The genome of Dioscorea zingiberensis sheds light on the biosynthesis, origin and evolution of the medicinally important diosgenin saponins.</title>
        <authorList>
            <person name="Li Y."/>
            <person name="Tan C."/>
            <person name="Li Z."/>
            <person name="Guo J."/>
            <person name="Li S."/>
            <person name="Chen X."/>
            <person name="Wang C."/>
            <person name="Dai X."/>
            <person name="Yang H."/>
            <person name="Song W."/>
            <person name="Hou L."/>
            <person name="Xu J."/>
            <person name="Tong Z."/>
            <person name="Xu A."/>
            <person name="Yuan X."/>
            <person name="Wang W."/>
            <person name="Yang Q."/>
            <person name="Chen L."/>
            <person name="Sun Z."/>
            <person name="Wang K."/>
            <person name="Pan B."/>
            <person name="Chen J."/>
            <person name="Bao Y."/>
            <person name="Liu F."/>
            <person name="Qi X."/>
            <person name="Gang D.R."/>
            <person name="Wen J."/>
            <person name="Li J."/>
        </authorList>
    </citation>
    <scope>NUCLEOTIDE SEQUENCE</scope>
    <source>
        <strain evidence="8">Dzin_1.0</strain>
    </source>
</reference>
<dbReference type="AlphaFoldDB" id="A0A9D5D6U3"/>
<dbReference type="Proteomes" id="UP001085076">
    <property type="component" value="Miscellaneous, Linkage group lg01"/>
</dbReference>
<evidence type="ECO:0000256" key="2">
    <source>
        <dbReference type="ARBA" id="ARBA00022676"/>
    </source>
</evidence>
<proteinExistence type="inferred from homology"/>
<evidence type="ECO:0000256" key="4">
    <source>
        <dbReference type="ARBA" id="ARBA00023253"/>
    </source>
</evidence>
<evidence type="ECO:0000313" key="9">
    <source>
        <dbReference type="Proteomes" id="UP001085076"/>
    </source>
</evidence>
<evidence type="ECO:0000313" key="8">
    <source>
        <dbReference type="EMBL" id="KAJ0985537.1"/>
    </source>
</evidence>
<accession>A0A9D5D6U3</accession>
<keyword evidence="5" id="KW-0119">Carbohydrate metabolism</keyword>
<gene>
    <name evidence="8" type="ORF">J5N97_003893</name>
</gene>
<keyword evidence="9" id="KW-1185">Reference proteome</keyword>
<dbReference type="InterPro" id="IPR019378">
    <property type="entry name" value="GDP-Fuc_O-FucTrfase"/>
</dbReference>
<comment type="caution">
    <text evidence="8">The sequence shown here is derived from an EMBL/GenBank/DDBJ whole genome shotgun (WGS) entry which is preliminary data.</text>
</comment>
<dbReference type="Pfam" id="PF10250">
    <property type="entry name" value="O-FucT"/>
    <property type="match status" value="2"/>
</dbReference>
<reference evidence="8" key="1">
    <citation type="submission" date="2021-03" db="EMBL/GenBank/DDBJ databases">
        <authorList>
            <person name="Li Z."/>
            <person name="Yang C."/>
        </authorList>
    </citation>
    <scope>NUCLEOTIDE SEQUENCE</scope>
    <source>
        <strain evidence="8">Dzin_1.0</strain>
        <tissue evidence="8">Leaf</tissue>
    </source>
</reference>
<organism evidence="8 9">
    <name type="scientific">Dioscorea zingiberensis</name>
    <dbReference type="NCBI Taxonomy" id="325984"/>
    <lineage>
        <taxon>Eukaryota</taxon>
        <taxon>Viridiplantae</taxon>
        <taxon>Streptophyta</taxon>
        <taxon>Embryophyta</taxon>
        <taxon>Tracheophyta</taxon>
        <taxon>Spermatophyta</taxon>
        <taxon>Magnoliopsida</taxon>
        <taxon>Liliopsida</taxon>
        <taxon>Dioscoreales</taxon>
        <taxon>Dioscoreaceae</taxon>
        <taxon>Dioscorea</taxon>
    </lineage>
</organism>
<sequence>MGRKKSCRTFHGSGHNSRKCPTKAPVVAKGNGKEKIGITATRLGLQEKGMPRAPIAAEFLPVQGQDNAGVKSKRKASTAAKMTELVKGKFDSGLKLKERDKSQVHENRLTEHIGVQTRRSKILLEASSTSNYKINTTAKDFEISKKRQWNIESGGERNLRASHIYAQEMRDKLFTVPKLQALYMDPHFGRIPSMLLPHGSIALTTAKICNAVAVARLLNATLILPVLVQDLVWKDETKFEDVYDVGHFIDYLKDDVRIIREIPGWIVKKDALYGSQRIVRNIPKYASSQYYIDNVLPMIKTKKILSLKPFTDRLGALHLRYEKGMIGLSFCDFVGTREEKEMMDAYRKKLWPRRYNNGSHLWKLALEKRKSGKCPLEPGEIAMLLRALGYESNTQIYIASGPIYGGDNKLAPLRNMFPNQVRKEELVAKGELDSLKKHVTNLAALDFLVCLKSDVFVSTHGGNFAKLITGAHVGTWGTTSESIKPAKSHMFRILGNPYMYWEQLKNETISAHTYRTGLPEDTFPIYDIWENPLTPCMCRTFN</sequence>
<name>A0A9D5D6U3_9LILI</name>
<dbReference type="EMBL" id="JAGGNH010000001">
    <property type="protein sequence ID" value="KAJ0985537.1"/>
    <property type="molecule type" value="Genomic_DNA"/>
</dbReference>
<dbReference type="InterPro" id="IPR052272">
    <property type="entry name" value="GT106_glycosyltransferase"/>
</dbReference>
<keyword evidence="3" id="KW-0808">Transferase</keyword>
<protein>
    <recommendedName>
        <fullName evidence="6">O-fucosyltransferase family protein</fullName>
    </recommendedName>
</protein>
<evidence type="ECO:0000256" key="3">
    <source>
        <dbReference type="ARBA" id="ARBA00022679"/>
    </source>
</evidence>